<keyword evidence="2" id="KW-1185">Reference proteome</keyword>
<dbReference type="RefSeq" id="WP_311602609.1">
    <property type="nucleotide sequence ID" value="NZ_JAVREM010000055.1"/>
</dbReference>
<dbReference type="EMBL" id="JAVREM010000055">
    <property type="protein sequence ID" value="MDT0322143.1"/>
    <property type="molecule type" value="Genomic_DNA"/>
</dbReference>
<keyword evidence="1" id="KW-0418">Kinase</keyword>
<reference evidence="2" key="1">
    <citation type="submission" date="2023-07" db="EMBL/GenBank/DDBJ databases">
        <title>30 novel species of actinomycetes from the DSMZ collection.</title>
        <authorList>
            <person name="Nouioui I."/>
        </authorList>
    </citation>
    <scope>NUCLEOTIDE SEQUENCE [LARGE SCALE GENOMIC DNA]</scope>
    <source>
        <strain evidence="2">DSM 44918</strain>
    </source>
</reference>
<comment type="caution">
    <text evidence="1">The sequence shown here is derived from an EMBL/GenBank/DDBJ whole genome shotgun (WGS) entry which is preliminary data.</text>
</comment>
<accession>A0ABU2LY03</accession>
<sequence length="141" mass="15485">MEAGSTATRLIVLRERDVPGGANIGLIDTVARYALDHGYHVVVEGILYASHYGPMLAALARDHRGRTCHYYLDVPFAETLRRHATKAEAGRFGETELRDWYRPLDVLPDEVETIIPASSTLDATVERILREAGLAPATDAG</sequence>
<dbReference type="GO" id="GO:0016301">
    <property type="term" value="F:kinase activity"/>
    <property type="evidence" value="ECO:0007669"/>
    <property type="project" value="UniProtKB-KW"/>
</dbReference>
<evidence type="ECO:0000313" key="1">
    <source>
        <dbReference type="EMBL" id="MDT0322143.1"/>
    </source>
</evidence>
<dbReference type="InterPro" id="IPR027417">
    <property type="entry name" value="P-loop_NTPase"/>
</dbReference>
<protein>
    <submittedName>
        <fullName evidence="1">Kinase</fullName>
    </submittedName>
</protein>
<gene>
    <name evidence="1" type="ORF">RNC47_27815</name>
</gene>
<evidence type="ECO:0000313" key="2">
    <source>
        <dbReference type="Proteomes" id="UP001183420"/>
    </source>
</evidence>
<keyword evidence="1" id="KW-0808">Transferase</keyword>
<dbReference type="SUPFAM" id="SSF52540">
    <property type="entry name" value="P-loop containing nucleoside triphosphate hydrolases"/>
    <property type="match status" value="1"/>
</dbReference>
<organism evidence="1 2">
    <name type="scientific">Streptomyces millisiae</name>
    <dbReference type="NCBI Taxonomy" id="3075542"/>
    <lineage>
        <taxon>Bacteria</taxon>
        <taxon>Bacillati</taxon>
        <taxon>Actinomycetota</taxon>
        <taxon>Actinomycetes</taxon>
        <taxon>Kitasatosporales</taxon>
        <taxon>Streptomycetaceae</taxon>
        <taxon>Streptomyces</taxon>
    </lineage>
</organism>
<name>A0ABU2LY03_9ACTN</name>
<dbReference type="Proteomes" id="UP001183420">
    <property type="component" value="Unassembled WGS sequence"/>
</dbReference>
<dbReference type="Gene3D" id="3.40.50.300">
    <property type="entry name" value="P-loop containing nucleotide triphosphate hydrolases"/>
    <property type="match status" value="1"/>
</dbReference>
<proteinExistence type="predicted"/>